<comment type="caution">
    <text evidence="1">The sequence shown here is derived from an EMBL/GenBank/DDBJ whole genome shotgun (WGS) entry which is preliminary data.</text>
</comment>
<dbReference type="EMBL" id="FLUX01000012">
    <property type="protein sequence ID" value="SBW24119.1"/>
    <property type="molecule type" value="Genomic_DNA"/>
</dbReference>
<reference evidence="1 2" key="1">
    <citation type="submission" date="2016-04" db="EMBL/GenBank/DDBJ databases">
        <authorList>
            <person name="Mornico D."/>
        </authorList>
    </citation>
    <scope>NUCLEOTIDE SEQUENCE [LARGE SCALE GENOMIC DNA]</scope>
    <source>
        <strain evidence="1 2">A121</strain>
    </source>
</reference>
<name>A0ABY0JLV9_9ENTR</name>
<dbReference type="InterPro" id="IPR045604">
    <property type="entry name" value="DUF6453"/>
</dbReference>
<protein>
    <submittedName>
        <fullName evidence="1">Uncharacterized protein</fullName>
    </submittedName>
</protein>
<dbReference type="Pfam" id="PF20051">
    <property type="entry name" value="DUF6453"/>
    <property type="match status" value="1"/>
</dbReference>
<evidence type="ECO:0000313" key="2">
    <source>
        <dbReference type="Proteomes" id="UP000195338"/>
    </source>
</evidence>
<dbReference type="Proteomes" id="UP000195338">
    <property type="component" value="Unassembled WGS sequence"/>
</dbReference>
<keyword evidence="2" id="KW-1185">Reference proteome</keyword>
<organism evidence="1 2">
    <name type="scientific">Citrobacter europaeus</name>
    <dbReference type="NCBI Taxonomy" id="1914243"/>
    <lineage>
        <taxon>Bacteria</taxon>
        <taxon>Pseudomonadati</taxon>
        <taxon>Pseudomonadota</taxon>
        <taxon>Gammaproteobacteria</taxon>
        <taxon>Enterobacterales</taxon>
        <taxon>Enterobacteriaceae</taxon>
        <taxon>Citrobacter</taxon>
    </lineage>
</organism>
<sequence length="102" mass="11330">MTNAAGQVTFSTLKRPFVYDRQIQITDAFQNIGGGFCQIVYTGVQVRMDGGYGNIRTKGVVMSGGNVRSAYNKVFANHNSGSWDMSRNRNITMPILIIPNMY</sequence>
<proteinExistence type="predicted"/>
<evidence type="ECO:0000313" key="1">
    <source>
        <dbReference type="EMBL" id="SBW24119.1"/>
    </source>
</evidence>
<accession>A0ABY0JLV9</accession>
<gene>
    <name evidence="1" type="ORF">BN4901_1513</name>
</gene>